<evidence type="ECO:0000313" key="4">
    <source>
        <dbReference type="Proteomes" id="UP001234178"/>
    </source>
</evidence>
<dbReference type="EMBL" id="JAOYFB010000004">
    <property type="protein sequence ID" value="KAK4013744.1"/>
    <property type="molecule type" value="Genomic_DNA"/>
</dbReference>
<keyword evidence="2" id="KW-0732">Signal</keyword>
<organism evidence="3 4">
    <name type="scientific">Daphnia magna</name>
    <dbReference type="NCBI Taxonomy" id="35525"/>
    <lineage>
        <taxon>Eukaryota</taxon>
        <taxon>Metazoa</taxon>
        <taxon>Ecdysozoa</taxon>
        <taxon>Arthropoda</taxon>
        <taxon>Crustacea</taxon>
        <taxon>Branchiopoda</taxon>
        <taxon>Diplostraca</taxon>
        <taxon>Cladocera</taxon>
        <taxon>Anomopoda</taxon>
        <taxon>Daphniidae</taxon>
        <taxon>Daphnia</taxon>
    </lineage>
</organism>
<feature type="chain" id="PRO_5046733210" evidence="2">
    <location>
        <begin position="23"/>
        <end position="317"/>
    </location>
</feature>
<name>A0ABQ9ZLB3_9CRUS</name>
<dbReference type="Proteomes" id="UP001234178">
    <property type="component" value="Unassembled WGS sequence"/>
</dbReference>
<proteinExistence type="predicted"/>
<feature type="signal peptide" evidence="2">
    <location>
        <begin position="1"/>
        <end position="22"/>
    </location>
</feature>
<feature type="region of interest" description="Disordered" evidence="1">
    <location>
        <begin position="227"/>
        <end position="293"/>
    </location>
</feature>
<feature type="compositionally biased region" description="Pro residues" evidence="1">
    <location>
        <begin position="227"/>
        <end position="242"/>
    </location>
</feature>
<reference evidence="3 4" key="1">
    <citation type="journal article" date="2023" name="Nucleic Acids Res.">
        <title>The hologenome of Daphnia magna reveals possible DNA methylation and microbiome-mediated evolution of the host genome.</title>
        <authorList>
            <person name="Chaturvedi A."/>
            <person name="Li X."/>
            <person name="Dhandapani V."/>
            <person name="Marshall H."/>
            <person name="Kissane S."/>
            <person name="Cuenca-Cambronero M."/>
            <person name="Asole G."/>
            <person name="Calvet F."/>
            <person name="Ruiz-Romero M."/>
            <person name="Marangio P."/>
            <person name="Guigo R."/>
            <person name="Rago D."/>
            <person name="Mirbahai L."/>
            <person name="Eastwood N."/>
            <person name="Colbourne J.K."/>
            <person name="Zhou J."/>
            <person name="Mallon E."/>
            <person name="Orsini L."/>
        </authorList>
    </citation>
    <scope>NUCLEOTIDE SEQUENCE [LARGE SCALE GENOMIC DNA]</scope>
    <source>
        <strain evidence="3">LRV0_1</strain>
    </source>
</reference>
<evidence type="ECO:0000313" key="3">
    <source>
        <dbReference type="EMBL" id="KAK4013744.1"/>
    </source>
</evidence>
<sequence length="317" mass="35593">MFKFTFHLVLVATNAISNFSRALSSVCSRQGGRERNFRTFSCPFVGLPSAGWPQTQLLNVSCPIRRFARQSDVNSSFCIVSVIWTYIGRPTLRAGAVAVQYPHYCSVSWISSFSVPSAGFSAISLAFPSRQLDFRNKPTSSSVLPARQLVSNNAERKKADKLLRSQRRKAAALRRIEIHQASRTAAVVSTVDIIEETTDQHHQQRPRLADFVLPSNHRKVTFRPFEQWPPTPIVEPPTPPGQPESDEDNFIPNLSDCEVISEVGPSSEDDIPSPEPAPTPPPTRLIRVRNTKTNETRYLGLSQLFRTGPRDRIVRHY</sequence>
<feature type="compositionally biased region" description="Pro residues" evidence="1">
    <location>
        <begin position="273"/>
        <end position="283"/>
    </location>
</feature>
<evidence type="ECO:0000256" key="1">
    <source>
        <dbReference type="SAM" id="MobiDB-lite"/>
    </source>
</evidence>
<protein>
    <submittedName>
        <fullName evidence="3">Uncharacterized protein</fullName>
    </submittedName>
</protein>
<gene>
    <name evidence="3" type="ORF">OUZ56_026296</name>
</gene>
<evidence type="ECO:0000256" key="2">
    <source>
        <dbReference type="SAM" id="SignalP"/>
    </source>
</evidence>
<keyword evidence="4" id="KW-1185">Reference proteome</keyword>
<comment type="caution">
    <text evidence="3">The sequence shown here is derived from an EMBL/GenBank/DDBJ whole genome shotgun (WGS) entry which is preliminary data.</text>
</comment>
<accession>A0ABQ9ZLB3</accession>